<dbReference type="PRINTS" id="PR01346">
    <property type="entry name" value="HELNAPAPROT"/>
</dbReference>
<comment type="similarity">
    <text evidence="1 2">Belongs to the Dps family.</text>
</comment>
<comment type="caution">
    <text evidence="4">The sequence shown here is derived from an EMBL/GenBank/DDBJ whole genome shotgun (WGS) entry which is preliminary data.</text>
</comment>
<dbReference type="InterPro" id="IPR023188">
    <property type="entry name" value="DPS_DNA-bd_CS"/>
</dbReference>
<dbReference type="InterPro" id="IPR008331">
    <property type="entry name" value="Ferritin_DPS_dom"/>
</dbReference>
<evidence type="ECO:0000313" key="4">
    <source>
        <dbReference type="EMBL" id="MDF4025181.1"/>
    </source>
</evidence>
<evidence type="ECO:0000256" key="1">
    <source>
        <dbReference type="ARBA" id="ARBA00009497"/>
    </source>
</evidence>
<dbReference type="InterPro" id="IPR009078">
    <property type="entry name" value="Ferritin-like_SF"/>
</dbReference>
<dbReference type="PROSITE" id="PS00818">
    <property type="entry name" value="DPS_1"/>
    <property type="match status" value="1"/>
</dbReference>
<keyword evidence="5" id="KW-1185">Reference proteome</keyword>
<dbReference type="InterPro" id="IPR002177">
    <property type="entry name" value="DPS_DNA-bd"/>
</dbReference>
<dbReference type="SUPFAM" id="SSF47240">
    <property type="entry name" value="Ferritin-like"/>
    <property type="match status" value="1"/>
</dbReference>
<dbReference type="RefSeq" id="WP_320549689.1">
    <property type="nucleotide sequence ID" value="NZ_JAQLOK010000001.1"/>
</dbReference>
<dbReference type="Gene3D" id="1.20.1260.10">
    <property type="match status" value="1"/>
</dbReference>
<dbReference type="PANTHER" id="PTHR42932:SF3">
    <property type="entry name" value="DNA PROTECTION DURING STARVATION PROTEIN"/>
    <property type="match status" value="1"/>
</dbReference>
<evidence type="ECO:0000313" key="5">
    <source>
        <dbReference type="Proteomes" id="UP001528850"/>
    </source>
</evidence>
<dbReference type="Pfam" id="PF00210">
    <property type="entry name" value="Ferritin"/>
    <property type="match status" value="1"/>
</dbReference>
<accession>A0ABT6BAP7</accession>
<dbReference type="Proteomes" id="UP001528850">
    <property type="component" value="Unassembled WGS sequence"/>
</dbReference>
<dbReference type="PROSITE" id="PS00819">
    <property type="entry name" value="DPS_2"/>
    <property type="match status" value="1"/>
</dbReference>
<dbReference type="EMBL" id="JARJJS010000002">
    <property type="protein sequence ID" value="MDF4025181.1"/>
    <property type="molecule type" value="Genomic_DNA"/>
</dbReference>
<sequence>MAKDIDIGIARKDREAAAKELSRLLADTFTLYLKTHKFHWNVTGPHFNSLHTMFETQYNELWIAVDEVAERIRILDVPAAGSYAEFSKLTKIKEEAGIPDWKEMVSQLVDGHDVAAATSREVIKVAEKVGDEGTADMVTGRLKAHEKTAWMLRSLLK</sequence>
<dbReference type="PANTHER" id="PTHR42932">
    <property type="entry name" value="GENERAL STRESS PROTEIN 20U"/>
    <property type="match status" value="1"/>
</dbReference>
<gene>
    <name evidence="4" type="ORF">P3W24_09420</name>
</gene>
<proteinExistence type="inferred from homology"/>
<reference evidence="4 5" key="1">
    <citation type="journal article" date="2024" name="Curr. Microbiol.">
        <title>Luteibacter sahnii sp. nov., A Novel Yellow-Colored Xanthomonadin Pigment Producing Probiotic Bacterium from Healthy Rice Seed Microbiome.</title>
        <authorList>
            <person name="Jaiswal G."/>
            <person name="Rana R."/>
            <person name="Nayak P.K."/>
            <person name="Chouhan R."/>
            <person name="Gandhi S.G."/>
            <person name="Patel H.K."/>
            <person name="Patil P.B."/>
        </authorList>
    </citation>
    <scope>NUCLEOTIDE SEQUENCE [LARGE SCALE GENOMIC DNA]</scope>
    <source>
        <strain evidence="4 5">PPL201</strain>
    </source>
</reference>
<protein>
    <submittedName>
        <fullName evidence="4">DNA starvation/stationary phase protection protein</fullName>
    </submittedName>
</protein>
<name>A0ABT6BAP7_9GAMM</name>
<feature type="domain" description="Ferritin/DPS" evidence="3">
    <location>
        <begin position="19"/>
        <end position="156"/>
    </location>
</feature>
<dbReference type="CDD" id="cd01043">
    <property type="entry name" value="DPS"/>
    <property type="match status" value="1"/>
</dbReference>
<evidence type="ECO:0000259" key="3">
    <source>
        <dbReference type="Pfam" id="PF00210"/>
    </source>
</evidence>
<dbReference type="InterPro" id="IPR012347">
    <property type="entry name" value="Ferritin-like"/>
</dbReference>
<dbReference type="PIRSF" id="PIRSF005900">
    <property type="entry name" value="Dps"/>
    <property type="match status" value="1"/>
</dbReference>
<evidence type="ECO:0000256" key="2">
    <source>
        <dbReference type="RuleBase" id="RU003875"/>
    </source>
</evidence>
<organism evidence="4 5">
    <name type="scientific">Luteibacter sahnii</name>
    <dbReference type="NCBI Taxonomy" id="3021977"/>
    <lineage>
        <taxon>Bacteria</taxon>
        <taxon>Pseudomonadati</taxon>
        <taxon>Pseudomonadota</taxon>
        <taxon>Gammaproteobacteria</taxon>
        <taxon>Lysobacterales</taxon>
        <taxon>Rhodanobacteraceae</taxon>
        <taxon>Luteibacter</taxon>
    </lineage>
</organism>